<proteinExistence type="predicted"/>
<evidence type="ECO:0000256" key="1">
    <source>
        <dbReference type="SAM" id="MobiDB-lite"/>
    </source>
</evidence>
<name>A0A6C0C896_9ZZZZ</name>
<accession>A0A6C0C896</accession>
<organism evidence="2">
    <name type="scientific">viral metagenome</name>
    <dbReference type="NCBI Taxonomy" id="1070528"/>
    <lineage>
        <taxon>unclassified sequences</taxon>
        <taxon>metagenomes</taxon>
        <taxon>organismal metagenomes</taxon>
    </lineage>
</organism>
<sequence length="102" mass="12271">MSKFKKYYDNPEYRERYLTQQRGKITCPGCGAIVSKGSYTTHLKSDKHNNNLRENDKDKKKIEDECTEAERIKNKKIRAMERKKQFDKDRINRRIGELINMR</sequence>
<protein>
    <submittedName>
        <fullName evidence="2">Uncharacterized protein</fullName>
    </submittedName>
</protein>
<dbReference type="EMBL" id="MN739357">
    <property type="protein sequence ID" value="QHT00661.1"/>
    <property type="molecule type" value="Genomic_DNA"/>
</dbReference>
<reference evidence="2" key="1">
    <citation type="journal article" date="2020" name="Nature">
        <title>Giant virus diversity and host interactions through global metagenomics.</title>
        <authorList>
            <person name="Schulz F."/>
            <person name="Roux S."/>
            <person name="Paez-Espino D."/>
            <person name="Jungbluth S."/>
            <person name="Walsh D.A."/>
            <person name="Denef V.J."/>
            <person name="McMahon K.D."/>
            <person name="Konstantinidis K.T."/>
            <person name="Eloe-Fadrosh E.A."/>
            <person name="Kyrpides N.C."/>
            <person name="Woyke T."/>
        </authorList>
    </citation>
    <scope>NUCLEOTIDE SEQUENCE</scope>
    <source>
        <strain evidence="2">GVMAG-M-3300020192-26</strain>
    </source>
</reference>
<dbReference type="AlphaFoldDB" id="A0A6C0C896"/>
<feature type="region of interest" description="Disordered" evidence="1">
    <location>
        <begin position="40"/>
        <end position="60"/>
    </location>
</feature>
<evidence type="ECO:0000313" key="2">
    <source>
        <dbReference type="EMBL" id="QHT00661.1"/>
    </source>
</evidence>
<feature type="compositionally biased region" description="Basic and acidic residues" evidence="1">
    <location>
        <begin position="43"/>
        <end position="60"/>
    </location>
</feature>